<dbReference type="InterPro" id="IPR037126">
    <property type="entry name" value="PdaC/RsiV-like_sf"/>
</dbReference>
<organism evidence="4 5">
    <name type="scientific">Sediminibacillus albus</name>
    <dbReference type="NCBI Taxonomy" id="407036"/>
    <lineage>
        <taxon>Bacteria</taxon>
        <taxon>Bacillati</taxon>
        <taxon>Bacillota</taxon>
        <taxon>Bacilli</taxon>
        <taxon>Bacillales</taxon>
        <taxon>Bacillaceae</taxon>
        <taxon>Sediminibacillus</taxon>
    </lineage>
</organism>
<gene>
    <name evidence="4" type="ORF">SAMN05216243_0766</name>
</gene>
<feature type="domain" description="Deacetylase PdaC" evidence="3">
    <location>
        <begin position="47"/>
        <end position="142"/>
    </location>
</feature>
<dbReference type="Gene3D" id="3.90.640.20">
    <property type="entry name" value="Heat-shock cognate protein, ATPase"/>
    <property type="match status" value="1"/>
</dbReference>
<feature type="domain" description="DUF3298" evidence="2">
    <location>
        <begin position="161"/>
        <end position="244"/>
    </location>
</feature>
<dbReference type="InterPro" id="IPR025303">
    <property type="entry name" value="PdaC"/>
</dbReference>
<reference evidence="4 5" key="1">
    <citation type="submission" date="2016-10" db="EMBL/GenBank/DDBJ databases">
        <authorList>
            <person name="de Groot N.N."/>
        </authorList>
    </citation>
    <scope>NUCLEOTIDE SEQUENCE [LARGE SCALE GENOMIC DNA]</scope>
    <source>
        <strain evidence="4 5">CGMCC 1.6502</strain>
    </source>
</reference>
<feature type="chain" id="PRO_5039520466" description="DUF3298 domain-containing protein" evidence="1">
    <location>
        <begin position="20"/>
        <end position="262"/>
    </location>
</feature>
<feature type="signal peptide" evidence="1">
    <location>
        <begin position="1"/>
        <end position="19"/>
    </location>
</feature>
<name>A0A1G8WHG6_9BACI</name>
<protein>
    <recommendedName>
        <fullName evidence="6">DUF3298 domain-containing protein</fullName>
    </recommendedName>
</protein>
<dbReference type="InterPro" id="IPR021729">
    <property type="entry name" value="DUF3298"/>
</dbReference>
<dbReference type="Proteomes" id="UP000198694">
    <property type="component" value="Unassembled WGS sequence"/>
</dbReference>
<dbReference type="Pfam" id="PF13739">
    <property type="entry name" value="PdaC"/>
    <property type="match status" value="1"/>
</dbReference>
<accession>A0A1G8WHG6</accession>
<evidence type="ECO:0000259" key="2">
    <source>
        <dbReference type="Pfam" id="PF11738"/>
    </source>
</evidence>
<dbReference type="AlphaFoldDB" id="A0A1G8WHG6"/>
<dbReference type="Pfam" id="PF11738">
    <property type="entry name" value="DUF3298"/>
    <property type="match status" value="1"/>
</dbReference>
<evidence type="ECO:0000259" key="3">
    <source>
        <dbReference type="Pfam" id="PF13739"/>
    </source>
</evidence>
<dbReference type="STRING" id="407036.SAMN05216243_0766"/>
<evidence type="ECO:0008006" key="6">
    <source>
        <dbReference type="Google" id="ProtNLM"/>
    </source>
</evidence>
<dbReference type="Gene3D" id="3.30.565.40">
    <property type="entry name" value="Fervidobacterium nodosum Rt17-B1 like"/>
    <property type="match status" value="1"/>
</dbReference>
<sequence>MKCLALLFFFGAISLPINSQQPLALSIKSVEEPAHPGSIIIGTKPVKEKTDFVKIDLEIPVINGLAERKFEKKLNNRIKKQAMKAKTAIITAAKQAEKEAEIQDRKFRPYELNIDYSVKNTEQLLSFTVSTYTFTGGAHGTTATEYYNIDIAESKNITLGDLFSPNSNYKQTISENIKQQIRGQEAAEEGVYFKPDNPFTGALAFQSISKDQLFYIEDSSIVIAFSQYEIAPGSMGEPVFKIPFTMLKEQLRNKYTPSLEGF</sequence>
<proteinExistence type="predicted"/>
<evidence type="ECO:0000313" key="4">
    <source>
        <dbReference type="EMBL" id="SDJ76970.1"/>
    </source>
</evidence>
<evidence type="ECO:0000256" key="1">
    <source>
        <dbReference type="SAM" id="SignalP"/>
    </source>
</evidence>
<evidence type="ECO:0000313" key="5">
    <source>
        <dbReference type="Proteomes" id="UP000198694"/>
    </source>
</evidence>
<dbReference type="RefSeq" id="WP_175559222.1">
    <property type="nucleotide sequence ID" value="NZ_FNFL01000001.1"/>
</dbReference>
<dbReference type="EMBL" id="FNFL01000001">
    <property type="protein sequence ID" value="SDJ76970.1"/>
    <property type="molecule type" value="Genomic_DNA"/>
</dbReference>
<keyword evidence="1" id="KW-0732">Signal</keyword>
<keyword evidence="5" id="KW-1185">Reference proteome</keyword>